<organism evidence="7 8">
    <name type="scientific">Acidicapsa dinghuensis</name>
    <dbReference type="NCBI Taxonomy" id="2218256"/>
    <lineage>
        <taxon>Bacteria</taxon>
        <taxon>Pseudomonadati</taxon>
        <taxon>Acidobacteriota</taxon>
        <taxon>Terriglobia</taxon>
        <taxon>Terriglobales</taxon>
        <taxon>Acidobacteriaceae</taxon>
        <taxon>Acidicapsa</taxon>
    </lineage>
</organism>
<evidence type="ECO:0000256" key="1">
    <source>
        <dbReference type="ARBA" id="ARBA00009743"/>
    </source>
</evidence>
<evidence type="ECO:0000256" key="5">
    <source>
        <dbReference type="SAM" id="SignalP"/>
    </source>
</evidence>
<dbReference type="Gene3D" id="3.20.20.70">
    <property type="entry name" value="Aldolase class I"/>
    <property type="match status" value="1"/>
</dbReference>
<dbReference type="InterPro" id="IPR041233">
    <property type="entry name" value="Melibiase_C"/>
</dbReference>
<dbReference type="Proteomes" id="UP001596091">
    <property type="component" value="Unassembled WGS sequence"/>
</dbReference>
<feature type="chain" id="PRO_5045967762" evidence="5">
    <location>
        <begin position="26"/>
        <end position="691"/>
    </location>
</feature>
<dbReference type="RefSeq" id="WP_263342192.1">
    <property type="nucleotide sequence ID" value="NZ_JAGSYH010000010.1"/>
</dbReference>
<dbReference type="SUPFAM" id="SSF51011">
    <property type="entry name" value="Glycosyl hydrolase domain"/>
    <property type="match status" value="1"/>
</dbReference>
<evidence type="ECO:0000256" key="4">
    <source>
        <dbReference type="ARBA" id="ARBA00023295"/>
    </source>
</evidence>
<accession>A0ABW1EKA2</accession>
<dbReference type="InterPro" id="IPR013785">
    <property type="entry name" value="Aldolase_TIM"/>
</dbReference>
<keyword evidence="2 5" id="KW-0732">Signal</keyword>
<comment type="similarity">
    <text evidence="1">Belongs to the glycosyl hydrolase 27 family.</text>
</comment>
<dbReference type="InterPro" id="IPR017853">
    <property type="entry name" value="GH"/>
</dbReference>
<name>A0ABW1EKA2_9BACT</name>
<dbReference type="EMBL" id="JBHSPH010000007">
    <property type="protein sequence ID" value="MFC5863843.1"/>
    <property type="molecule type" value="Genomic_DNA"/>
</dbReference>
<dbReference type="PROSITE" id="PS51257">
    <property type="entry name" value="PROKAR_LIPOPROTEIN"/>
    <property type="match status" value="1"/>
</dbReference>
<gene>
    <name evidence="7" type="ORF">ACFPT7_16160</name>
</gene>
<proteinExistence type="inferred from homology"/>
<feature type="signal peptide" evidence="5">
    <location>
        <begin position="1"/>
        <end position="25"/>
    </location>
</feature>
<evidence type="ECO:0000259" key="6">
    <source>
        <dbReference type="Pfam" id="PF17801"/>
    </source>
</evidence>
<protein>
    <submittedName>
        <fullName evidence="7">Alpha-galactosidase</fullName>
    </submittedName>
</protein>
<comment type="caution">
    <text evidence="7">The sequence shown here is derived from an EMBL/GenBank/DDBJ whole genome shotgun (WGS) entry which is preliminary data.</text>
</comment>
<dbReference type="PANTHER" id="PTHR11452">
    <property type="entry name" value="ALPHA-GALACTOSIDASE/ALPHA-N-ACETYLGALACTOSAMINIDASE"/>
    <property type="match status" value="1"/>
</dbReference>
<dbReference type="PANTHER" id="PTHR11452:SF75">
    <property type="entry name" value="ALPHA-GALACTOSIDASE MEL1"/>
    <property type="match status" value="1"/>
</dbReference>
<evidence type="ECO:0000313" key="8">
    <source>
        <dbReference type="Proteomes" id="UP001596091"/>
    </source>
</evidence>
<feature type="domain" description="Alpha galactosidase C-terminal" evidence="6">
    <location>
        <begin position="619"/>
        <end position="686"/>
    </location>
</feature>
<dbReference type="SUPFAM" id="SSF51445">
    <property type="entry name" value="(Trans)glycosidases"/>
    <property type="match status" value="1"/>
</dbReference>
<dbReference type="InterPro" id="IPR002241">
    <property type="entry name" value="Glyco_hydro_27"/>
</dbReference>
<evidence type="ECO:0000313" key="7">
    <source>
        <dbReference type="EMBL" id="MFC5863843.1"/>
    </source>
</evidence>
<dbReference type="InterPro" id="IPR013780">
    <property type="entry name" value="Glyco_hydro_b"/>
</dbReference>
<evidence type="ECO:0000256" key="2">
    <source>
        <dbReference type="ARBA" id="ARBA00022729"/>
    </source>
</evidence>
<keyword evidence="8" id="KW-1185">Reference proteome</keyword>
<keyword evidence="4" id="KW-0326">Glycosidase</keyword>
<evidence type="ECO:0000256" key="3">
    <source>
        <dbReference type="ARBA" id="ARBA00022801"/>
    </source>
</evidence>
<reference evidence="8" key="1">
    <citation type="journal article" date="2019" name="Int. J. Syst. Evol. Microbiol.">
        <title>The Global Catalogue of Microorganisms (GCM) 10K type strain sequencing project: providing services to taxonomists for standard genome sequencing and annotation.</title>
        <authorList>
            <consortium name="The Broad Institute Genomics Platform"/>
            <consortium name="The Broad Institute Genome Sequencing Center for Infectious Disease"/>
            <person name="Wu L."/>
            <person name="Ma J."/>
        </authorList>
    </citation>
    <scope>NUCLEOTIDE SEQUENCE [LARGE SCALE GENOMIC DNA]</scope>
    <source>
        <strain evidence="8">JCM 4087</strain>
    </source>
</reference>
<keyword evidence="3" id="KW-0378">Hydrolase</keyword>
<dbReference type="Gene3D" id="2.60.40.1180">
    <property type="entry name" value="Golgi alpha-mannosidase II"/>
    <property type="match status" value="1"/>
</dbReference>
<dbReference type="Pfam" id="PF17801">
    <property type="entry name" value="Melibiase_C"/>
    <property type="match status" value="1"/>
</dbReference>
<sequence>MTYSRLLHCCFALLACLGAVRLCLAADAPVLRNNQLTLSCDTHNGSCTAHWSSADIGPFAASVELSDGKHFATTDFPKHQIEPSAHPDELTIRHFGLKGAPVLIQHISLPDGQPYILTDLEVLATHPVGTRHISPLVLATNGSADIQGASKPTVLFVPFDNDMWVHYNEPIDPAKDPDSYEVTAIFDNGSRHGLVLGSITHDLWKTGILARNISNSRIQQLEVYGGATGHWSHDAEPHGLVSGTDIKSPTILVGYFTDWRNGLEAYGRENARIKPPLAWKDGVPFGWNSWAAYLEKIDMQKYEGVADFIHNQLEPRGYQNNNTAYINWDSGWNKFSEADLRAAATHVHSLGEKAGIYYTPFSYWSDDLSKEVEGTNGKYHYSDIILRDSHGQPLPKVDGARPLDPTNPGTLARIDWQLAQFVAWGYDSVKLDFLNCGAQEGHHYDPAIATGVAAYNLGMKRIESDLDPAKIGRSFFISLSIAPLFPAYGHARRISCDAFGRIQDSDYLLNAASYSWWANGTLYDFNDPDHTVIARDTDPYHGEAVKGSIQTFAEARTRVNATVISGTLLIDSDDLLDGYGQSRAKELLTNKAVLDVARAGIAFRPVEGNSGIHASPEFVREEKDGSLYLAVFNYSETKPATLTVDLQRLGLDPAKTYRATDLWTGTEQDVTSQMQFLLGPAESRLLHLVAR</sequence>